<comment type="caution">
    <text evidence="1">The sequence shown here is derived from an EMBL/GenBank/DDBJ whole genome shotgun (WGS) entry which is preliminary data.</text>
</comment>
<dbReference type="InterPro" id="IPR052895">
    <property type="entry name" value="HetReg/Transcr_Mod"/>
</dbReference>
<dbReference type="Proteomes" id="UP000799777">
    <property type="component" value="Unassembled WGS sequence"/>
</dbReference>
<sequence>MEPEAGNQSFVYEPLPNPQTHFRLIKFLQGGFGQSVARELSVRPIYGAPPYAAVSYTWGDPQSTPVILVDGKEMTVRANCERTEGIHEKNYQVALMGIIYSKASRSTPAWVLMQTTAPTSSTSLLGDLPPYRTPLST</sequence>
<keyword evidence="2" id="KW-1185">Reference proteome</keyword>
<evidence type="ECO:0000313" key="1">
    <source>
        <dbReference type="EMBL" id="KAF2025145.1"/>
    </source>
</evidence>
<dbReference type="PANTHER" id="PTHR24148">
    <property type="entry name" value="ANKYRIN REPEAT DOMAIN-CONTAINING PROTEIN 39 HOMOLOG-RELATED"/>
    <property type="match status" value="1"/>
</dbReference>
<proteinExistence type="predicted"/>
<evidence type="ECO:0000313" key="2">
    <source>
        <dbReference type="Proteomes" id="UP000799777"/>
    </source>
</evidence>
<protein>
    <recommendedName>
        <fullName evidence="3">Heterokaryon incompatibility domain-containing protein</fullName>
    </recommendedName>
</protein>
<dbReference type="AlphaFoldDB" id="A0A9P4H109"/>
<organism evidence="1 2">
    <name type="scientific">Setomelanomma holmii</name>
    <dbReference type="NCBI Taxonomy" id="210430"/>
    <lineage>
        <taxon>Eukaryota</taxon>
        <taxon>Fungi</taxon>
        <taxon>Dikarya</taxon>
        <taxon>Ascomycota</taxon>
        <taxon>Pezizomycotina</taxon>
        <taxon>Dothideomycetes</taxon>
        <taxon>Pleosporomycetidae</taxon>
        <taxon>Pleosporales</taxon>
        <taxon>Pleosporineae</taxon>
        <taxon>Phaeosphaeriaceae</taxon>
        <taxon>Setomelanomma</taxon>
    </lineage>
</organism>
<evidence type="ECO:0008006" key="3">
    <source>
        <dbReference type="Google" id="ProtNLM"/>
    </source>
</evidence>
<dbReference type="EMBL" id="ML978273">
    <property type="protein sequence ID" value="KAF2025145.1"/>
    <property type="molecule type" value="Genomic_DNA"/>
</dbReference>
<reference evidence="1" key="1">
    <citation type="journal article" date="2020" name="Stud. Mycol.">
        <title>101 Dothideomycetes genomes: a test case for predicting lifestyles and emergence of pathogens.</title>
        <authorList>
            <person name="Haridas S."/>
            <person name="Albert R."/>
            <person name="Binder M."/>
            <person name="Bloem J."/>
            <person name="Labutti K."/>
            <person name="Salamov A."/>
            <person name="Andreopoulos B."/>
            <person name="Baker S."/>
            <person name="Barry K."/>
            <person name="Bills G."/>
            <person name="Bluhm B."/>
            <person name="Cannon C."/>
            <person name="Castanera R."/>
            <person name="Culley D."/>
            <person name="Daum C."/>
            <person name="Ezra D."/>
            <person name="Gonzalez J."/>
            <person name="Henrissat B."/>
            <person name="Kuo A."/>
            <person name="Liang C."/>
            <person name="Lipzen A."/>
            <person name="Lutzoni F."/>
            <person name="Magnuson J."/>
            <person name="Mondo S."/>
            <person name="Nolan M."/>
            <person name="Ohm R."/>
            <person name="Pangilinan J."/>
            <person name="Park H.-J."/>
            <person name="Ramirez L."/>
            <person name="Alfaro M."/>
            <person name="Sun H."/>
            <person name="Tritt A."/>
            <person name="Yoshinaga Y."/>
            <person name="Zwiers L.-H."/>
            <person name="Turgeon B."/>
            <person name="Goodwin S."/>
            <person name="Spatafora J."/>
            <person name="Crous P."/>
            <person name="Grigoriev I."/>
        </authorList>
    </citation>
    <scope>NUCLEOTIDE SEQUENCE</scope>
    <source>
        <strain evidence="1">CBS 110217</strain>
    </source>
</reference>
<dbReference type="OrthoDB" id="3773119at2759"/>
<dbReference type="PANTHER" id="PTHR24148:SF73">
    <property type="entry name" value="HET DOMAIN PROTEIN (AFU_ORTHOLOGUE AFUA_8G01020)"/>
    <property type="match status" value="1"/>
</dbReference>
<gene>
    <name evidence="1" type="ORF">EK21DRAFT_93478</name>
</gene>
<accession>A0A9P4H109</accession>
<name>A0A9P4H109_9PLEO</name>